<sequence>MTTSDGFLTSPWTERSFGDSTLESSQSFMTPPRTLSTPTYFETPTNFDLDMSLNCTPPLGEDPERDFIFCQTLFGKIPIDPITPMHLRQNTWPNFPLRVKYRRLPFSFGFYYTFGLSRQFHLFPKHLQVSRVPTETSF</sequence>
<evidence type="ECO:0000256" key="1">
    <source>
        <dbReference type="SAM" id="MobiDB-lite"/>
    </source>
</evidence>
<evidence type="ECO:0000313" key="3">
    <source>
        <dbReference type="Proteomes" id="UP000297245"/>
    </source>
</evidence>
<proteinExistence type="predicted"/>
<evidence type="ECO:0000313" key="2">
    <source>
        <dbReference type="EMBL" id="THU81896.1"/>
    </source>
</evidence>
<gene>
    <name evidence="2" type="ORF">K435DRAFT_465713</name>
</gene>
<accession>A0A4S8L0K8</accession>
<reference evidence="2 3" key="1">
    <citation type="journal article" date="2019" name="Nat. Ecol. Evol.">
        <title>Megaphylogeny resolves global patterns of mushroom evolution.</title>
        <authorList>
            <person name="Varga T."/>
            <person name="Krizsan K."/>
            <person name="Foldi C."/>
            <person name="Dima B."/>
            <person name="Sanchez-Garcia M."/>
            <person name="Sanchez-Ramirez S."/>
            <person name="Szollosi G.J."/>
            <person name="Szarkandi J.G."/>
            <person name="Papp V."/>
            <person name="Albert L."/>
            <person name="Andreopoulos W."/>
            <person name="Angelini C."/>
            <person name="Antonin V."/>
            <person name="Barry K.W."/>
            <person name="Bougher N.L."/>
            <person name="Buchanan P."/>
            <person name="Buyck B."/>
            <person name="Bense V."/>
            <person name="Catcheside P."/>
            <person name="Chovatia M."/>
            <person name="Cooper J."/>
            <person name="Damon W."/>
            <person name="Desjardin D."/>
            <person name="Finy P."/>
            <person name="Geml J."/>
            <person name="Haridas S."/>
            <person name="Hughes K."/>
            <person name="Justo A."/>
            <person name="Karasinski D."/>
            <person name="Kautmanova I."/>
            <person name="Kiss B."/>
            <person name="Kocsube S."/>
            <person name="Kotiranta H."/>
            <person name="LaButti K.M."/>
            <person name="Lechner B.E."/>
            <person name="Liimatainen K."/>
            <person name="Lipzen A."/>
            <person name="Lukacs Z."/>
            <person name="Mihaltcheva S."/>
            <person name="Morgado L.N."/>
            <person name="Niskanen T."/>
            <person name="Noordeloos M.E."/>
            <person name="Ohm R.A."/>
            <person name="Ortiz-Santana B."/>
            <person name="Ovrebo C."/>
            <person name="Racz N."/>
            <person name="Riley R."/>
            <person name="Savchenko A."/>
            <person name="Shiryaev A."/>
            <person name="Soop K."/>
            <person name="Spirin V."/>
            <person name="Szebenyi C."/>
            <person name="Tomsovsky M."/>
            <person name="Tulloss R.E."/>
            <person name="Uehling J."/>
            <person name="Grigoriev I.V."/>
            <person name="Vagvolgyi C."/>
            <person name="Papp T."/>
            <person name="Martin F.M."/>
            <person name="Miettinen O."/>
            <person name="Hibbett D.S."/>
            <person name="Nagy L.G."/>
        </authorList>
    </citation>
    <scope>NUCLEOTIDE SEQUENCE [LARGE SCALE GENOMIC DNA]</scope>
    <source>
        <strain evidence="2 3">CBS 962.96</strain>
    </source>
</reference>
<name>A0A4S8L0K8_DENBC</name>
<protein>
    <submittedName>
        <fullName evidence="2">Uncharacterized protein</fullName>
    </submittedName>
</protein>
<keyword evidence="3" id="KW-1185">Reference proteome</keyword>
<dbReference type="Proteomes" id="UP000297245">
    <property type="component" value="Unassembled WGS sequence"/>
</dbReference>
<dbReference type="AlphaFoldDB" id="A0A4S8L0K8"/>
<feature type="region of interest" description="Disordered" evidence="1">
    <location>
        <begin position="1"/>
        <end position="35"/>
    </location>
</feature>
<dbReference type="EMBL" id="ML179772">
    <property type="protein sequence ID" value="THU81896.1"/>
    <property type="molecule type" value="Genomic_DNA"/>
</dbReference>
<organism evidence="2 3">
    <name type="scientific">Dendrothele bispora (strain CBS 962.96)</name>
    <dbReference type="NCBI Taxonomy" id="1314807"/>
    <lineage>
        <taxon>Eukaryota</taxon>
        <taxon>Fungi</taxon>
        <taxon>Dikarya</taxon>
        <taxon>Basidiomycota</taxon>
        <taxon>Agaricomycotina</taxon>
        <taxon>Agaricomycetes</taxon>
        <taxon>Agaricomycetidae</taxon>
        <taxon>Agaricales</taxon>
        <taxon>Agaricales incertae sedis</taxon>
        <taxon>Dendrothele</taxon>
    </lineage>
</organism>